<accession>A0A679FRH1</accession>
<organism evidence="9 10">
    <name type="scientific">Geobacillus subterraneus</name>
    <dbReference type="NCBI Taxonomy" id="129338"/>
    <lineage>
        <taxon>Bacteria</taxon>
        <taxon>Bacillati</taxon>
        <taxon>Bacillota</taxon>
        <taxon>Bacilli</taxon>
        <taxon>Bacillales</taxon>
        <taxon>Anoxybacillaceae</taxon>
        <taxon>Geobacillus</taxon>
    </lineage>
</organism>
<evidence type="ECO:0000256" key="6">
    <source>
        <dbReference type="ARBA" id="ARBA00023136"/>
    </source>
</evidence>
<feature type="transmembrane region" description="Helical" evidence="7">
    <location>
        <begin position="106"/>
        <end position="133"/>
    </location>
</feature>
<dbReference type="InterPro" id="IPR011701">
    <property type="entry name" value="MFS"/>
</dbReference>
<feature type="transmembrane region" description="Helical" evidence="7">
    <location>
        <begin position="145"/>
        <end position="163"/>
    </location>
</feature>
<keyword evidence="2" id="KW-0813">Transport</keyword>
<dbReference type="SUPFAM" id="SSF103473">
    <property type="entry name" value="MFS general substrate transporter"/>
    <property type="match status" value="1"/>
</dbReference>
<feature type="transmembrane region" description="Helical" evidence="7">
    <location>
        <begin position="80"/>
        <end position="100"/>
    </location>
</feature>
<evidence type="ECO:0000256" key="2">
    <source>
        <dbReference type="ARBA" id="ARBA00022448"/>
    </source>
</evidence>
<comment type="subcellular location">
    <subcellularLocation>
        <location evidence="1">Cell membrane</location>
        <topology evidence="1">Multi-pass membrane protein</topology>
    </subcellularLocation>
</comment>
<evidence type="ECO:0000256" key="5">
    <source>
        <dbReference type="ARBA" id="ARBA00022989"/>
    </source>
</evidence>
<dbReference type="GO" id="GO:0022857">
    <property type="term" value="F:transmembrane transporter activity"/>
    <property type="evidence" value="ECO:0007669"/>
    <property type="project" value="InterPro"/>
</dbReference>
<reference evidence="10" key="1">
    <citation type="journal article" date="2020" name="Microbiol. Resour. Announc.">
        <title>Complete Genome Sequence of Geobacillus sp. Strain E55-1, Isolated from Mine Geyser in Japan.</title>
        <authorList>
            <person name="Miyazaki K."/>
            <person name="Hase E."/>
            <person name="Tokito N."/>
        </authorList>
    </citation>
    <scope>NUCLEOTIDE SEQUENCE [LARGE SCALE GENOMIC DNA]</scope>
    <source>
        <strain evidence="10">E55-1</strain>
    </source>
</reference>
<keyword evidence="3" id="KW-1003">Cell membrane</keyword>
<dbReference type="Proteomes" id="UP000501421">
    <property type="component" value="Chromosome"/>
</dbReference>
<evidence type="ECO:0000256" key="3">
    <source>
        <dbReference type="ARBA" id="ARBA00022475"/>
    </source>
</evidence>
<evidence type="ECO:0000256" key="1">
    <source>
        <dbReference type="ARBA" id="ARBA00004651"/>
    </source>
</evidence>
<dbReference type="InterPro" id="IPR050189">
    <property type="entry name" value="MFS_Efflux_Transporters"/>
</dbReference>
<keyword evidence="5 7" id="KW-1133">Transmembrane helix</keyword>
<keyword evidence="6 7" id="KW-0472">Membrane</keyword>
<feature type="domain" description="Major facilitator superfamily (MFS) profile" evidence="8">
    <location>
        <begin position="13"/>
        <end position="199"/>
    </location>
</feature>
<feature type="transmembrane region" description="Helical" evidence="7">
    <location>
        <begin position="21"/>
        <end position="39"/>
    </location>
</feature>
<keyword evidence="10" id="KW-1185">Reference proteome</keyword>
<gene>
    <name evidence="9" type="ORF">GsuE55_35630</name>
</gene>
<feature type="transmembrane region" description="Helical" evidence="7">
    <location>
        <begin position="51"/>
        <end position="68"/>
    </location>
</feature>
<evidence type="ECO:0000256" key="4">
    <source>
        <dbReference type="ARBA" id="ARBA00022692"/>
    </source>
</evidence>
<evidence type="ECO:0000256" key="7">
    <source>
        <dbReference type="SAM" id="Phobius"/>
    </source>
</evidence>
<dbReference type="InterPro" id="IPR020846">
    <property type="entry name" value="MFS_dom"/>
</dbReference>
<evidence type="ECO:0000259" key="8">
    <source>
        <dbReference type="PROSITE" id="PS50850"/>
    </source>
</evidence>
<dbReference type="InterPro" id="IPR036259">
    <property type="entry name" value="MFS_trans_sf"/>
</dbReference>
<dbReference type="PANTHER" id="PTHR43124">
    <property type="entry name" value="PURINE EFFLUX PUMP PBUE"/>
    <property type="match status" value="1"/>
</dbReference>
<evidence type="ECO:0000313" key="9">
    <source>
        <dbReference type="EMBL" id="BBW98730.1"/>
    </source>
</evidence>
<dbReference type="EMBL" id="AP022557">
    <property type="protein sequence ID" value="BBW98730.1"/>
    <property type="molecule type" value="Genomic_DNA"/>
</dbReference>
<protein>
    <recommendedName>
        <fullName evidence="8">Major facilitator superfamily (MFS) profile domain-containing protein</fullName>
    </recommendedName>
</protein>
<dbReference type="Pfam" id="PF07690">
    <property type="entry name" value="MFS_1"/>
    <property type="match status" value="1"/>
</dbReference>
<dbReference type="AlphaFoldDB" id="A0A679FRH1"/>
<evidence type="ECO:0000313" key="10">
    <source>
        <dbReference type="Proteomes" id="UP000501421"/>
    </source>
</evidence>
<dbReference type="GO" id="GO:0005886">
    <property type="term" value="C:plasma membrane"/>
    <property type="evidence" value="ECO:0007669"/>
    <property type="project" value="UniProtKB-SubCell"/>
</dbReference>
<keyword evidence="4 7" id="KW-0812">Transmembrane</keyword>
<dbReference type="PROSITE" id="PS50850">
    <property type="entry name" value="MFS"/>
    <property type="match status" value="1"/>
</dbReference>
<feature type="transmembrane region" description="Helical" evidence="7">
    <location>
        <begin position="169"/>
        <end position="190"/>
    </location>
</feature>
<name>A0A679FRH1_9BACL</name>
<dbReference type="PANTHER" id="PTHR43124:SF3">
    <property type="entry name" value="CHLORAMPHENICOL EFFLUX PUMP RV0191"/>
    <property type="match status" value="1"/>
</dbReference>
<sequence>MMEIVYGPLTDRKGRRAVLLGFMRYYSLYNFLVFLPGILTDRYGLSAQEKGTVYLAMSSMIVIGSFLGEQLQGRFPERRTILTTTYLTTASIFFFLLTAWQSLELLVIAIAMFGLFLGLSLPVQTTVLTNVFQANRSTAIGVYNFFRYMGMAFGPMIGSTLLAAGGDRLVYAVDDVLFFACALFLTARIARAAKRHSSA</sequence>
<proteinExistence type="predicted"/>
<dbReference type="Gene3D" id="1.20.1250.20">
    <property type="entry name" value="MFS general substrate transporter like domains"/>
    <property type="match status" value="1"/>
</dbReference>